<dbReference type="HAMAP" id="MF_01416">
    <property type="entry name" value="ATP_synth_delta_bact"/>
    <property type="match status" value="1"/>
</dbReference>
<proteinExistence type="inferred from homology"/>
<dbReference type="EMBL" id="AP012273">
    <property type="protein sequence ID" value="BAO43173.1"/>
    <property type="molecule type" value="Genomic_DNA"/>
</dbReference>
<dbReference type="InterPro" id="IPR000711">
    <property type="entry name" value="ATPase_OSCP/dsu"/>
</dbReference>
<dbReference type="AlphaFoldDB" id="A0A7U6GGF5"/>
<evidence type="ECO:0000313" key="9">
    <source>
        <dbReference type="EMBL" id="BAO43173.1"/>
    </source>
</evidence>
<dbReference type="RefSeq" id="WP_041064537.1">
    <property type="nucleotide sequence ID" value="NZ_AP012273.1"/>
</dbReference>
<keyword evidence="6 8" id="KW-0139">CF(1)</keyword>
<keyword evidence="5 8" id="KW-0472">Membrane</keyword>
<dbReference type="Gene3D" id="1.10.520.20">
    <property type="entry name" value="N-terminal domain of the delta subunit of the F1F0-ATP synthase"/>
    <property type="match status" value="1"/>
</dbReference>
<evidence type="ECO:0000256" key="6">
    <source>
        <dbReference type="ARBA" id="ARBA00023196"/>
    </source>
</evidence>
<keyword evidence="3 8" id="KW-0375">Hydrogen ion transport</keyword>
<evidence type="ECO:0000256" key="4">
    <source>
        <dbReference type="ARBA" id="ARBA00023065"/>
    </source>
</evidence>
<organism evidence="9 10">
    <name type="scientific">Thiolapillus brandeum</name>
    <dbReference type="NCBI Taxonomy" id="1076588"/>
    <lineage>
        <taxon>Bacteria</taxon>
        <taxon>Pseudomonadati</taxon>
        <taxon>Pseudomonadota</taxon>
        <taxon>Gammaproteobacteria</taxon>
        <taxon>Chromatiales</taxon>
        <taxon>Sedimenticolaceae</taxon>
        <taxon>Thiolapillus</taxon>
    </lineage>
</organism>
<keyword evidence="8" id="KW-1003">Cell membrane</keyword>
<protein>
    <recommendedName>
        <fullName evidence="8">ATP synthase subunit delta</fullName>
    </recommendedName>
    <alternativeName>
        <fullName evidence="8">ATP synthase F(1) sector subunit delta</fullName>
    </alternativeName>
    <alternativeName>
        <fullName evidence="8">F-type ATPase subunit delta</fullName>
        <shortName evidence="8">F-ATPase subunit delta</shortName>
    </alternativeName>
</protein>
<dbReference type="KEGG" id="tbn:TBH_C0227"/>
<accession>A0A7U6GGF5</accession>
<keyword evidence="2 8" id="KW-0813">Transport</keyword>
<evidence type="ECO:0000256" key="7">
    <source>
        <dbReference type="ARBA" id="ARBA00023310"/>
    </source>
</evidence>
<name>A0A7U6GGF5_9GAMM</name>
<evidence type="ECO:0000256" key="5">
    <source>
        <dbReference type="ARBA" id="ARBA00023136"/>
    </source>
</evidence>
<keyword evidence="9" id="KW-0378">Hydrolase</keyword>
<dbReference type="NCBIfam" id="TIGR01145">
    <property type="entry name" value="ATP_synt_delta"/>
    <property type="match status" value="1"/>
</dbReference>
<keyword evidence="7 8" id="KW-0066">ATP synthesis</keyword>
<dbReference type="PANTHER" id="PTHR11910">
    <property type="entry name" value="ATP SYNTHASE DELTA CHAIN"/>
    <property type="match status" value="1"/>
</dbReference>
<evidence type="ECO:0000256" key="2">
    <source>
        <dbReference type="ARBA" id="ARBA00022448"/>
    </source>
</evidence>
<dbReference type="GO" id="GO:0016787">
    <property type="term" value="F:hydrolase activity"/>
    <property type="evidence" value="ECO:0007669"/>
    <property type="project" value="UniProtKB-KW"/>
</dbReference>
<dbReference type="GO" id="GO:0045259">
    <property type="term" value="C:proton-transporting ATP synthase complex"/>
    <property type="evidence" value="ECO:0007669"/>
    <property type="project" value="UniProtKB-KW"/>
</dbReference>
<dbReference type="PRINTS" id="PR00125">
    <property type="entry name" value="ATPASEDELTA"/>
</dbReference>
<keyword evidence="4 8" id="KW-0406">Ion transport</keyword>
<dbReference type="NCBIfam" id="NF004402">
    <property type="entry name" value="PRK05758.2-2"/>
    <property type="match status" value="1"/>
</dbReference>
<comment type="function">
    <text evidence="8">F(1)F(0) ATP synthase produces ATP from ADP in the presence of a proton or sodium gradient. F-type ATPases consist of two structural domains, F(1) containing the extramembraneous catalytic core and F(0) containing the membrane proton channel, linked together by a central stalk and a peripheral stalk. During catalysis, ATP synthesis in the catalytic domain of F(1) is coupled via a rotary mechanism of the central stalk subunits to proton translocation.</text>
</comment>
<dbReference type="GO" id="GO:0005886">
    <property type="term" value="C:plasma membrane"/>
    <property type="evidence" value="ECO:0007669"/>
    <property type="project" value="UniProtKB-SubCell"/>
</dbReference>
<dbReference type="Proteomes" id="UP000031631">
    <property type="component" value="Chromosome"/>
</dbReference>
<keyword evidence="10" id="KW-1185">Reference proteome</keyword>
<dbReference type="InterPro" id="IPR026015">
    <property type="entry name" value="ATP_synth_OSCP/delta_N_sf"/>
</dbReference>
<evidence type="ECO:0000256" key="8">
    <source>
        <dbReference type="HAMAP-Rule" id="MF_01416"/>
    </source>
</evidence>
<dbReference type="GO" id="GO:0046933">
    <property type="term" value="F:proton-transporting ATP synthase activity, rotational mechanism"/>
    <property type="evidence" value="ECO:0007669"/>
    <property type="project" value="UniProtKB-UniRule"/>
</dbReference>
<comment type="similarity">
    <text evidence="8">Belongs to the ATPase delta chain family.</text>
</comment>
<comment type="function">
    <text evidence="8">This protein is part of the stalk that links CF(0) to CF(1). It either transmits conformational changes from CF(0) to CF(1) or is implicated in proton conduction.</text>
</comment>
<dbReference type="SUPFAM" id="SSF47928">
    <property type="entry name" value="N-terminal domain of the delta subunit of the F1F0-ATP synthase"/>
    <property type="match status" value="1"/>
</dbReference>
<evidence type="ECO:0000313" key="10">
    <source>
        <dbReference type="Proteomes" id="UP000031631"/>
    </source>
</evidence>
<gene>
    <name evidence="8 9" type="primary">atpH</name>
    <name evidence="9" type="ORF">TBH_C0227</name>
</gene>
<comment type="subcellular location">
    <subcellularLocation>
        <location evidence="8">Cell membrane</location>
        <topology evidence="8">Peripheral membrane protein</topology>
    </subcellularLocation>
    <subcellularLocation>
        <location evidence="1">Membrane</location>
    </subcellularLocation>
</comment>
<evidence type="ECO:0000256" key="1">
    <source>
        <dbReference type="ARBA" id="ARBA00004370"/>
    </source>
</evidence>
<sequence length="179" mass="19130">MSQDLTTIARPYAEAVFALANETGKLDEWAETLEFLAAVARDDAVADIIANPAADHDHKAALLLDIGEGRLSEQGQNLVRLLVENDRLAVLPDIASLYQQMKSEHDGAIDVEVVSAYVLKPELEKELAAALKQKLGRKVRITSSKDSSLIGGVKIRAGDMVIDGSVAGALSQLANELGI</sequence>
<dbReference type="Pfam" id="PF00213">
    <property type="entry name" value="OSCP"/>
    <property type="match status" value="1"/>
</dbReference>
<reference evidence="9 10" key="1">
    <citation type="journal article" date="2014" name="PLoS ONE">
        <title>Physiological and genomic features of a novel sulfur-oxidizing gammaproteobacterium belonging to a previously uncultivated symbiotic lineage isolated from a hydrothermal vent.</title>
        <authorList>
            <person name="Nunoura T."/>
            <person name="Takaki Y."/>
            <person name="Kazama H."/>
            <person name="Kakuta J."/>
            <person name="Shimamura S."/>
            <person name="Makita H."/>
            <person name="Hirai M."/>
            <person name="Miyazaki M."/>
            <person name="Takai K."/>
        </authorList>
    </citation>
    <scope>NUCLEOTIDE SEQUENCE [LARGE SCALE GENOMIC DNA]</scope>
    <source>
        <strain evidence="9 10">Hiromi1</strain>
    </source>
</reference>
<evidence type="ECO:0000256" key="3">
    <source>
        <dbReference type="ARBA" id="ARBA00022781"/>
    </source>
</evidence>
<dbReference type="OrthoDB" id="9816221at2"/>